<evidence type="ECO:0000256" key="1">
    <source>
        <dbReference type="ARBA" id="ARBA00022703"/>
    </source>
</evidence>
<organism evidence="4 5">
    <name type="scientific">Amphibalanus amphitrite</name>
    <name type="common">Striped barnacle</name>
    <name type="synonym">Balanus amphitrite</name>
    <dbReference type="NCBI Taxonomy" id="1232801"/>
    <lineage>
        <taxon>Eukaryota</taxon>
        <taxon>Metazoa</taxon>
        <taxon>Ecdysozoa</taxon>
        <taxon>Arthropoda</taxon>
        <taxon>Crustacea</taxon>
        <taxon>Multicrustacea</taxon>
        <taxon>Cirripedia</taxon>
        <taxon>Thoracica</taxon>
        <taxon>Thoracicalcarea</taxon>
        <taxon>Balanomorpha</taxon>
        <taxon>Balanoidea</taxon>
        <taxon>Balanidae</taxon>
        <taxon>Amphibalaninae</taxon>
        <taxon>Amphibalanus</taxon>
    </lineage>
</organism>
<dbReference type="PROSITE" id="PS51135">
    <property type="entry name" value="CIDE_N"/>
    <property type="match status" value="1"/>
</dbReference>
<name>A0A6A4W365_AMPAM</name>
<dbReference type="Pfam" id="PF02017">
    <property type="entry name" value="CIDE-N"/>
    <property type="match status" value="1"/>
</dbReference>
<feature type="domain" description="CIDE-N" evidence="3">
    <location>
        <begin position="44"/>
        <end position="122"/>
    </location>
</feature>
<accession>A0A6A4W365</accession>
<dbReference type="OrthoDB" id="191995at2759"/>
<evidence type="ECO:0000259" key="3">
    <source>
        <dbReference type="PROSITE" id="PS51135"/>
    </source>
</evidence>
<dbReference type="Gene3D" id="3.10.20.10">
    <property type="match status" value="1"/>
</dbReference>
<comment type="caution">
    <text evidence="4">The sequence shown here is derived from an EMBL/GenBank/DDBJ whole genome shotgun (WGS) entry which is preliminary data.</text>
</comment>
<protein>
    <submittedName>
        <fullName evidence="4">Cell death activator CIDE-A</fullName>
    </submittedName>
</protein>
<dbReference type="CDD" id="cd01615">
    <property type="entry name" value="CIDE_N"/>
    <property type="match status" value="1"/>
</dbReference>
<dbReference type="GO" id="GO:0006915">
    <property type="term" value="P:apoptotic process"/>
    <property type="evidence" value="ECO:0007669"/>
    <property type="project" value="UniProtKB-UniRule"/>
</dbReference>
<dbReference type="AlphaFoldDB" id="A0A6A4W365"/>
<dbReference type="Proteomes" id="UP000440578">
    <property type="component" value="Unassembled WGS sequence"/>
</dbReference>
<gene>
    <name evidence="4" type="primary">Cidea_1</name>
    <name evidence="4" type="ORF">FJT64_003414</name>
</gene>
<dbReference type="SMART" id="SM00266">
    <property type="entry name" value="CAD"/>
    <property type="match status" value="1"/>
</dbReference>
<sequence>MFVTSRHSEYLDCEGAKSVFKAAQSEAAVDMSDDTSISSDTAGTRKPLKLWDVHRNNKLGMVAGSLKEFVTKGKARLGIPETAPVRLVLEVDGTAVDDEEYFSTLEPHTVLMLIPPGHRWTDSKTFEYTVQIGDEPDACGSGGAAAARRSHLLHRLRADPGYIALLGGTDLELLGALTPDQATGYDAQFVADIQEASCRYLDGRRDVEEALSFLKHCKKGGN</sequence>
<keyword evidence="5" id="KW-1185">Reference proteome</keyword>
<dbReference type="PANTHER" id="PTHR12306">
    <property type="entry name" value="CELL DEATH ACTIVATOR CIDE"/>
    <property type="match status" value="1"/>
</dbReference>
<evidence type="ECO:0000313" key="4">
    <source>
        <dbReference type="EMBL" id="KAF0299719.1"/>
    </source>
</evidence>
<dbReference type="GO" id="GO:0042981">
    <property type="term" value="P:regulation of apoptotic process"/>
    <property type="evidence" value="ECO:0007669"/>
    <property type="project" value="TreeGrafter"/>
</dbReference>
<keyword evidence="1 2" id="KW-0053">Apoptosis</keyword>
<dbReference type="InterPro" id="IPR003508">
    <property type="entry name" value="CIDE-N_dom"/>
</dbReference>
<reference evidence="4 5" key="1">
    <citation type="submission" date="2019-07" db="EMBL/GenBank/DDBJ databases">
        <title>Draft genome assembly of a fouling barnacle, Amphibalanus amphitrite (Darwin, 1854): The first reference genome for Thecostraca.</title>
        <authorList>
            <person name="Kim W."/>
        </authorList>
    </citation>
    <scope>NUCLEOTIDE SEQUENCE [LARGE SCALE GENOMIC DNA]</scope>
    <source>
        <strain evidence="4">SNU_AA5</strain>
        <tissue evidence="4">Soma without cirri and trophi</tissue>
    </source>
</reference>
<dbReference type="SUPFAM" id="SSF54277">
    <property type="entry name" value="CAD &amp; PB1 domains"/>
    <property type="match status" value="1"/>
</dbReference>
<dbReference type="EMBL" id="VIIS01001337">
    <property type="protein sequence ID" value="KAF0299719.1"/>
    <property type="molecule type" value="Genomic_DNA"/>
</dbReference>
<dbReference type="PANTHER" id="PTHR12306:SF15">
    <property type="entry name" value="DNAATION FACTOR-RELATED PROTEIN 1, ISOFORM B-RELATED"/>
    <property type="match status" value="1"/>
</dbReference>
<evidence type="ECO:0000256" key="2">
    <source>
        <dbReference type="PROSITE-ProRule" id="PRU00447"/>
    </source>
</evidence>
<evidence type="ECO:0000313" key="5">
    <source>
        <dbReference type="Proteomes" id="UP000440578"/>
    </source>
</evidence>
<proteinExistence type="predicted"/>